<proteinExistence type="predicted"/>
<evidence type="ECO:0000256" key="6">
    <source>
        <dbReference type="RuleBase" id="RU000489"/>
    </source>
</evidence>
<keyword evidence="11" id="KW-1185">Reference proteome</keyword>
<dbReference type="Gene3D" id="2.60.120.260">
    <property type="entry name" value="Galactose-binding domain-like"/>
    <property type="match status" value="2"/>
</dbReference>
<evidence type="ECO:0000256" key="4">
    <source>
        <dbReference type="ARBA" id="ARBA00022801"/>
    </source>
</evidence>
<dbReference type="GO" id="GO:0008061">
    <property type="term" value="F:chitin binding"/>
    <property type="evidence" value="ECO:0007669"/>
    <property type="project" value="InterPro"/>
</dbReference>
<evidence type="ECO:0000259" key="8">
    <source>
        <dbReference type="PROSITE" id="PS51175"/>
    </source>
</evidence>
<feature type="domain" description="GH18" evidence="9">
    <location>
        <begin position="27"/>
        <end position="306"/>
    </location>
</feature>
<feature type="chain" id="PRO_5019455633" description="chitinase" evidence="7">
    <location>
        <begin position="26"/>
        <end position="668"/>
    </location>
</feature>
<dbReference type="EMBL" id="RWIS01000008">
    <property type="protein sequence ID" value="RSK31743.1"/>
    <property type="molecule type" value="Genomic_DNA"/>
</dbReference>
<dbReference type="GO" id="GO:0008843">
    <property type="term" value="F:endochitinase activity"/>
    <property type="evidence" value="ECO:0007669"/>
    <property type="project" value="UniProtKB-EC"/>
</dbReference>
<name>A0A428JGP2_9BACT</name>
<dbReference type="InterPro" id="IPR026444">
    <property type="entry name" value="Secre_tail"/>
</dbReference>
<protein>
    <recommendedName>
        <fullName evidence="2">chitinase</fullName>
        <ecNumber evidence="2">3.2.1.14</ecNumber>
    </recommendedName>
</protein>
<dbReference type="PANTHER" id="PTHR11177:SF317">
    <property type="entry name" value="CHITINASE 12-RELATED"/>
    <property type="match status" value="1"/>
</dbReference>
<dbReference type="InterPro" id="IPR001223">
    <property type="entry name" value="Glyco_hydro18_cat"/>
</dbReference>
<keyword evidence="5 6" id="KW-0326">Glycosidase</keyword>
<dbReference type="InterPro" id="IPR050314">
    <property type="entry name" value="Glycosyl_Hydrlase_18"/>
</dbReference>
<dbReference type="Pfam" id="PF18962">
    <property type="entry name" value="Por_Secre_tail"/>
    <property type="match status" value="1"/>
</dbReference>
<dbReference type="SUPFAM" id="SSF51445">
    <property type="entry name" value="(Trans)glycosidases"/>
    <property type="match status" value="1"/>
</dbReference>
<dbReference type="InterPro" id="IPR008979">
    <property type="entry name" value="Galactose-bd-like_sf"/>
</dbReference>
<evidence type="ECO:0000256" key="7">
    <source>
        <dbReference type="SAM" id="SignalP"/>
    </source>
</evidence>
<keyword evidence="4 6" id="KW-0378">Hydrolase</keyword>
<reference evidence="10 11" key="1">
    <citation type="submission" date="2018-12" db="EMBL/GenBank/DDBJ databases">
        <authorList>
            <person name="Feng G."/>
            <person name="Zhu H."/>
        </authorList>
    </citation>
    <scope>NUCLEOTIDE SEQUENCE [LARGE SCALE GENOMIC DNA]</scope>
    <source>
        <strain evidence="10 11">9PBR-2</strain>
    </source>
</reference>
<dbReference type="AlphaFoldDB" id="A0A428JGP2"/>
<dbReference type="Pfam" id="PF00704">
    <property type="entry name" value="Glyco_hydro_18"/>
    <property type="match status" value="1"/>
</dbReference>
<dbReference type="PANTHER" id="PTHR11177">
    <property type="entry name" value="CHITINASE"/>
    <property type="match status" value="1"/>
</dbReference>
<dbReference type="InterPro" id="IPR011583">
    <property type="entry name" value="Chitinase_II/V-like_cat"/>
</dbReference>
<accession>A0A428JGP2</accession>
<keyword evidence="3 7" id="KW-0732">Signal</keyword>
<comment type="catalytic activity">
    <reaction evidence="1">
        <text>Random endo-hydrolysis of N-acetyl-beta-D-glucosaminide (1-&gt;4)-beta-linkages in chitin and chitodextrins.</text>
        <dbReference type="EC" id="3.2.1.14"/>
    </reaction>
</comment>
<dbReference type="GO" id="GO:0030246">
    <property type="term" value="F:carbohydrate binding"/>
    <property type="evidence" value="ECO:0007669"/>
    <property type="project" value="InterPro"/>
</dbReference>
<sequence>MKTSTFLKNALAALVLLLASVPAVAQFRVIGYLPSWTGDVSTLQYDKLTHINYAFLLPNADGTLRPIENPAKLQSLVATAHSRGVKVLISVGGWMNNGNPTEFASIGNNATYTRNFATNLVSFASQYSLDGVDIDWEHPTNSTANGYANLMQELGTQLHSRGKLLTTAVAGGTWAGPSILDRALSALDFINVMAYDDAAPAHSTYALASQSLSYWRGRGLPAGKLVLGVPFYGQAGGETYASLVARGADPYADLFQGIGYNGITTIKSKTNLAFDQGSGLMIWQLGGDAAGPYSLLSAINQVVLQRSGTGGTAQALPGKIEAENFSAQQGTDKEPTTDAGGGQNVDWFETGDWLEYAVSVAAAGTYKVEFRVASANGGATLQLRNSSGTVLGSINVGNTGGWQSWQTISTTVTLPAGQQTLRLYASSSTGCNINWLNFTNAAASFSVTFQAESYSSMSGVQVEATTDAGGGQNVGYIDAGDWMAYGNLSIPGTGQYLIEYRVASPGGGTVSSDLNAGAIQLGNTAIPATGGWQSWTTVSRTVTLNAGTYSFGVYAQTGGWNLNWVRISRSTAAARTGSTPASVALADAEAQHTEQLSMFPNPATDRILMQGPELTGSTYQVLDAYGTVRSTGTISRQEIDLSGLPAGVYTVRIVTPQQQKITRQLIKQ</sequence>
<dbReference type="Proteomes" id="UP000280066">
    <property type="component" value="Unassembled WGS sequence"/>
</dbReference>
<gene>
    <name evidence="10" type="ORF">EI290_13005</name>
</gene>
<evidence type="ECO:0000313" key="11">
    <source>
        <dbReference type="Proteomes" id="UP000280066"/>
    </source>
</evidence>
<evidence type="ECO:0000256" key="1">
    <source>
        <dbReference type="ARBA" id="ARBA00000822"/>
    </source>
</evidence>
<evidence type="ECO:0000256" key="3">
    <source>
        <dbReference type="ARBA" id="ARBA00022729"/>
    </source>
</evidence>
<dbReference type="GO" id="GO:0005975">
    <property type="term" value="P:carbohydrate metabolic process"/>
    <property type="evidence" value="ECO:0007669"/>
    <property type="project" value="InterPro"/>
</dbReference>
<evidence type="ECO:0000256" key="2">
    <source>
        <dbReference type="ARBA" id="ARBA00012729"/>
    </source>
</evidence>
<dbReference type="NCBIfam" id="TIGR04183">
    <property type="entry name" value="Por_Secre_tail"/>
    <property type="match status" value="1"/>
</dbReference>
<dbReference type="InterPro" id="IPR017853">
    <property type="entry name" value="GH"/>
</dbReference>
<dbReference type="Gene3D" id="3.20.20.80">
    <property type="entry name" value="Glycosidases"/>
    <property type="match status" value="1"/>
</dbReference>
<dbReference type="PROSITE" id="PS01095">
    <property type="entry name" value="GH18_1"/>
    <property type="match status" value="1"/>
</dbReference>
<dbReference type="Pfam" id="PF03422">
    <property type="entry name" value="CBM_6"/>
    <property type="match status" value="2"/>
</dbReference>
<dbReference type="PROSITE" id="PS51175">
    <property type="entry name" value="CBM6"/>
    <property type="match status" value="2"/>
</dbReference>
<dbReference type="SUPFAM" id="SSF49785">
    <property type="entry name" value="Galactose-binding domain-like"/>
    <property type="match status" value="2"/>
</dbReference>
<dbReference type="InterPro" id="IPR001579">
    <property type="entry name" value="Glyco_hydro_18_chit_AS"/>
</dbReference>
<dbReference type="OrthoDB" id="1185215at2"/>
<feature type="domain" description="CBM6" evidence="8">
    <location>
        <begin position="447"/>
        <end position="568"/>
    </location>
</feature>
<dbReference type="EC" id="3.2.1.14" evidence="2"/>
<organism evidence="10 11">
    <name type="scientific">Hymenobacter metallilatus</name>
    <dbReference type="NCBI Taxonomy" id="2493666"/>
    <lineage>
        <taxon>Bacteria</taxon>
        <taxon>Pseudomonadati</taxon>
        <taxon>Bacteroidota</taxon>
        <taxon>Cytophagia</taxon>
        <taxon>Cytophagales</taxon>
        <taxon>Hymenobacteraceae</taxon>
        <taxon>Hymenobacter</taxon>
    </lineage>
</organism>
<dbReference type="CDD" id="cd04080">
    <property type="entry name" value="CBM6_cellulase-like"/>
    <property type="match status" value="2"/>
</dbReference>
<feature type="domain" description="CBM6" evidence="8">
    <location>
        <begin position="318"/>
        <end position="439"/>
    </location>
</feature>
<dbReference type="PROSITE" id="PS51910">
    <property type="entry name" value="GH18_2"/>
    <property type="match status" value="1"/>
</dbReference>
<evidence type="ECO:0000256" key="5">
    <source>
        <dbReference type="ARBA" id="ARBA00023295"/>
    </source>
</evidence>
<dbReference type="InterPro" id="IPR005084">
    <property type="entry name" value="CBM6"/>
</dbReference>
<evidence type="ECO:0000313" key="10">
    <source>
        <dbReference type="EMBL" id="RSK31743.1"/>
    </source>
</evidence>
<dbReference type="SMART" id="SM00636">
    <property type="entry name" value="Glyco_18"/>
    <property type="match status" value="1"/>
</dbReference>
<dbReference type="SMART" id="SM00606">
    <property type="entry name" value="CBD_IV"/>
    <property type="match status" value="2"/>
</dbReference>
<dbReference type="InterPro" id="IPR006584">
    <property type="entry name" value="Cellulose-bd_IV"/>
</dbReference>
<dbReference type="Gene3D" id="3.40.5.30">
    <property type="entry name" value="(Trans)glycosidases - domain 2"/>
    <property type="match status" value="1"/>
</dbReference>
<comment type="caution">
    <text evidence="10">The sequence shown here is derived from an EMBL/GenBank/DDBJ whole genome shotgun (WGS) entry which is preliminary data.</text>
</comment>
<dbReference type="RefSeq" id="WP_125430956.1">
    <property type="nucleotide sequence ID" value="NZ_RWIS01000008.1"/>
</dbReference>
<evidence type="ECO:0000259" key="9">
    <source>
        <dbReference type="PROSITE" id="PS51910"/>
    </source>
</evidence>
<feature type="signal peptide" evidence="7">
    <location>
        <begin position="1"/>
        <end position="25"/>
    </location>
</feature>